<proteinExistence type="predicted"/>
<dbReference type="KEGG" id="bif:N288_25330"/>
<evidence type="ECO:0000313" key="2">
    <source>
        <dbReference type="EMBL" id="AGX06898.1"/>
    </source>
</evidence>
<dbReference type="PATRIC" id="fig|1367477.3.peg.5055"/>
<evidence type="ECO:0000256" key="1">
    <source>
        <dbReference type="SAM" id="MobiDB-lite"/>
    </source>
</evidence>
<reference evidence="2 3" key="1">
    <citation type="submission" date="2013-07" db="EMBL/GenBank/DDBJ databases">
        <title>Complete genome sequence of Bacillus infantis NRRL B-14911 that has potential to induce cardiac disease by antigenic mimicry.</title>
        <authorList>
            <person name="Massilamany C."/>
            <person name="Smith T.P.L."/>
            <person name="Loy J.D."/>
            <person name="Barletta R."/>
            <person name="Reddy J."/>
        </authorList>
    </citation>
    <scope>NUCLEOTIDE SEQUENCE [LARGE SCALE GENOMIC DNA]</scope>
    <source>
        <strain evidence="2 3">NRRL B-14911</strain>
    </source>
</reference>
<feature type="region of interest" description="Disordered" evidence="1">
    <location>
        <begin position="19"/>
        <end position="40"/>
    </location>
</feature>
<gene>
    <name evidence="2" type="ORF">N288_25330</name>
</gene>
<dbReference type="Proteomes" id="UP000017805">
    <property type="component" value="Chromosome"/>
</dbReference>
<accession>U5LHH8</accession>
<sequence length="40" mass="4280">MKAGSRIKKQPALKFMAAAGPKGDHNFMPAGVPDGQLREK</sequence>
<organism evidence="2 3">
    <name type="scientific">Bacillus infantis NRRL B-14911</name>
    <dbReference type="NCBI Taxonomy" id="1367477"/>
    <lineage>
        <taxon>Bacteria</taxon>
        <taxon>Bacillati</taxon>
        <taxon>Bacillota</taxon>
        <taxon>Bacilli</taxon>
        <taxon>Bacillales</taxon>
        <taxon>Bacillaceae</taxon>
        <taxon>Bacillus</taxon>
    </lineage>
</organism>
<evidence type="ECO:0000313" key="3">
    <source>
        <dbReference type="Proteomes" id="UP000017805"/>
    </source>
</evidence>
<name>U5LHH8_9BACI</name>
<dbReference type="HOGENOM" id="CLU_3284984_0_0_9"/>
<dbReference type="AlphaFoldDB" id="U5LHH8"/>
<dbReference type="EMBL" id="CP006643">
    <property type="protein sequence ID" value="AGX06898.1"/>
    <property type="molecule type" value="Genomic_DNA"/>
</dbReference>
<protein>
    <submittedName>
        <fullName evidence="2">Uncharacterized protein</fullName>
    </submittedName>
</protein>
<dbReference type="STRING" id="1367477.N288_25330"/>
<keyword evidence="3" id="KW-1185">Reference proteome</keyword>